<organism evidence="3">
    <name type="scientific">Lygus hesperus</name>
    <name type="common">Western plant bug</name>
    <dbReference type="NCBI Taxonomy" id="30085"/>
    <lineage>
        <taxon>Eukaryota</taxon>
        <taxon>Metazoa</taxon>
        <taxon>Ecdysozoa</taxon>
        <taxon>Arthropoda</taxon>
        <taxon>Hexapoda</taxon>
        <taxon>Insecta</taxon>
        <taxon>Pterygota</taxon>
        <taxon>Neoptera</taxon>
        <taxon>Paraneoptera</taxon>
        <taxon>Hemiptera</taxon>
        <taxon>Heteroptera</taxon>
        <taxon>Panheteroptera</taxon>
        <taxon>Cimicomorpha</taxon>
        <taxon>Miridae</taxon>
        <taxon>Mirini</taxon>
        <taxon>Lygus</taxon>
    </lineage>
</organism>
<reference evidence="3" key="2">
    <citation type="submission" date="2014-07" db="EMBL/GenBank/DDBJ databases">
        <authorList>
            <person name="Hull J."/>
        </authorList>
    </citation>
    <scope>NUCLEOTIDE SEQUENCE</scope>
</reference>
<feature type="transmembrane region" description="Helical" evidence="1">
    <location>
        <begin position="86"/>
        <end position="109"/>
    </location>
</feature>
<sequence>QNRWSEGASILFLLPILRGTFSSPSGTEYCLHLCITFEVRVQDRTTIRFRSASLSSRMCYEGLIEKLPQLETCCCCCRVETGSKIFAWLGVVAAFLYTIVAIFGIVTLATTGTGNIDPDTRDSLITVSIIVSILIILFLVCFWIVTILLLVGLYKEDMGKVRVWLKVNIRLLFIGIAGVSLRALTTGADPIVIVSGILQILISFYVLSVVKSHYQNKTQDIQMVMAEP</sequence>
<accession>A0A0A9XMQ9</accession>
<feature type="transmembrane region" description="Helical" evidence="1">
    <location>
        <begin position="163"/>
        <end position="184"/>
    </location>
</feature>
<evidence type="ECO:0000256" key="2">
    <source>
        <dbReference type="SAM" id="SignalP"/>
    </source>
</evidence>
<keyword evidence="1" id="KW-0472">Membrane</keyword>
<feature type="chain" id="PRO_5002070091" evidence="2">
    <location>
        <begin position="23"/>
        <end position="228"/>
    </location>
</feature>
<dbReference type="EMBL" id="GBHO01022673">
    <property type="protein sequence ID" value="JAG20931.1"/>
    <property type="molecule type" value="Transcribed_RNA"/>
</dbReference>
<evidence type="ECO:0000256" key="1">
    <source>
        <dbReference type="SAM" id="Phobius"/>
    </source>
</evidence>
<feature type="transmembrane region" description="Helical" evidence="1">
    <location>
        <begin position="129"/>
        <end position="151"/>
    </location>
</feature>
<feature type="signal peptide" evidence="2">
    <location>
        <begin position="1"/>
        <end position="22"/>
    </location>
</feature>
<keyword evidence="1" id="KW-1133">Transmembrane helix</keyword>
<feature type="transmembrane region" description="Helical" evidence="1">
    <location>
        <begin position="190"/>
        <end position="210"/>
    </location>
</feature>
<name>A0A0A9XMQ9_LYGHE</name>
<keyword evidence="1" id="KW-0812">Transmembrane</keyword>
<dbReference type="AlphaFoldDB" id="A0A0A9XMQ9"/>
<proteinExistence type="predicted"/>
<gene>
    <name evidence="3" type="primary">COX1</name>
    <name evidence="3" type="ORF">CM83_58889</name>
</gene>
<keyword evidence="2" id="KW-0732">Signal</keyword>
<reference evidence="3" key="1">
    <citation type="journal article" date="2014" name="PLoS ONE">
        <title>Transcriptome-Based Identification of ABC Transporters in the Western Tarnished Plant Bug Lygus hesperus.</title>
        <authorList>
            <person name="Hull J.J."/>
            <person name="Chaney K."/>
            <person name="Geib S.M."/>
            <person name="Fabrick J.A."/>
            <person name="Brent C.S."/>
            <person name="Walsh D."/>
            <person name="Lavine L.C."/>
        </authorList>
    </citation>
    <scope>NUCLEOTIDE SEQUENCE</scope>
</reference>
<protein>
    <submittedName>
        <fullName evidence="3">Cytochrome c oxidase subunit 1</fullName>
    </submittedName>
</protein>
<feature type="non-terminal residue" evidence="3">
    <location>
        <position position="1"/>
    </location>
</feature>
<dbReference type="PANTHER" id="PTHR36694">
    <property type="entry name" value="PASIFLORA 1, ISOFORM A-RELATED"/>
    <property type="match status" value="1"/>
</dbReference>
<evidence type="ECO:0000313" key="3">
    <source>
        <dbReference type="EMBL" id="JAG20931.1"/>
    </source>
</evidence>
<dbReference type="PANTHER" id="PTHR36694:SF11">
    <property type="entry name" value="LP21121P-RELATED"/>
    <property type="match status" value="1"/>
</dbReference>